<name>A0A8J4RN11_9ROSI</name>
<evidence type="ECO:0000256" key="1">
    <source>
        <dbReference type="SAM" id="MobiDB-lite"/>
    </source>
</evidence>
<sequence length="184" mass="20543">MAAETLLLSNGAVANGDLSPNPNPNPYPNSNPNSNPNPTNKSRDTERRLRRCRKQKKDSKASQAPSSDADDDDSSTGMMRLHPFVYFGLWLSLGYDFRKHKYAQLQNFSSKSVCTLPSKVERRKLKGSGLVCGFGVVSLLRQQISFFLVPANVADFLGKVTARFEQQEDFSLRGGFPCRRWHGS</sequence>
<protein>
    <submittedName>
        <fullName evidence="2">Uncharacterized protein</fullName>
    </submittedName>
</protein>
<accession>A0A8J4RN11</accession>
<gene>
    <name evidence="2" type="ORF">CMV_010362</name>
</gene>
<organism evidence="2 3">
    <name type="scientific">Castanea mollissima</name>
    <name type="common">Chinese chestnut</name>
    <dbReference type="NCBI Taxonomy" id="60419"/>
    <lineage>
        <taxon>Eukaryota</taxon>
        <taxon>Viridiplantae</taxon>
        <taxon>Streptophyta</taxon>
        <taxon>Embryophyta</taxon>
        <taxon>Tracheophyta</taxon>
        <taxon>Spermatophyta</taxon>
        <taxon>Magnoliopsida</taxon>
        <taxon>eudicotyledons</taxon>
        <taxon>Gunneridae</taxon>
        <taxon>Pentapetalae</taxon>
        <taxon>rosids</taxon>
        <taxon>fabids</taxon>
        <taxon>Fagales</taxon>
        <taxon>Fagaceae</taxon>
        <taxon>Castanea</taxon>
    </lineage>
</organism>
<comment type="caution">
    <text evidence="2">The sequence shown here is derived from an EMBL/GenBank/DDBJ whole genome shotgun (WGS) entry which is preliminary data.</text>
</comment>
<reference evidence="2" key="1">
    <citation type="submission" date="2020-03" db="EMBL/GenBank/DDBJ databases">
        <title>Castanea mollissima Vanexum genome sequencing.</title>
        <authorList>
            <person name="Staton M."/>
        </authorList>
    </citation>
    <scope>NUCLEOTIDE SEQUENCE</scope>
    <source>
        <tissue evidence="2">Leaf</tissue>
    </source>
</reference>
<evidence type="ECO:0000313" key="2">
    <source>
        <dbReference type="EMBL" id="KAF3965453.1"/>
    </source>
</evidence>
<feature type="compositionally biased region" description="Basic residues" evidence="1">
    <location>
        <begin position="48"/>
        <end position="57"/>
    </location>
</feature>
<keyword evidence="3" id="KW-1185">Reference proteome</keyword>
<feature type="region of interest" description="Disordered" evidence="1">
    <location>
        <begin position="1"/>
        <end position="75"/>
    </location>
</feature>
<evidence type="ECO:0000313" key="3">
    <source>
        <dbReference type="Proteomes" id="UP000737018"/>
    </source>
</evidence>
<proteinExistence type="predicted"/>
<dbReference type="AlphaFoldDB" id="A0A8J4RN11"/>
<dbReference type="Proteomes" id="UP000737018">
    <property type="component" value="Unassembled WGS sequence"/>
</dbReference>
<dbReference type="EMBL" id="JRKL02001187">
    <property type="protein sequence ID" value="KAF3965453.1"/>
    <property type="molecule type" value="Genomic_DNA"/>
</dbReference>